<comment type="caution">
    <text evidence="1">The sequence shown here is derived from an EMBL/GenBank/DDBJ whole genome shotgun (WGS) entry which is preliminary data.</text>
</comment>
<keyword evidence="2" id="KW-1185">Reference proteome</keyword>
<sequence>MKTISWNARGLGSLIAIRRLQFLLKQYTLQLVFLMETKVSATRMEKIRRKCGYMNEFDMEADGTRGFYGNPFPNERYITWNLLRQLSRIRSYPWIVCGDFNEILYSCEKRLGAPREEKQMAAFRSVLAECQLMDVGFSGS</sequence>
<dbReference type="Gene3D" id="3.60.10.10">
    <property type="entry name" value="Endonuclease/exonuclease/phosphatase"/>
    <property type="match status" value="2"/>
</dbReference>
<gene>
    <name evidence="1" type="ORF">PVK06_038601</name>
</gene>
<protein>
    <recommendedName>
        <fullName evidence="3">Exo_endo_phos domain-containing protein</fullName>
    </recommendedName>
</protein>
<dbReference type="InterPro" id="IPR036691">
    <property type="entry name" value="Endo/exonu/phosph_ase_sf"/>
</dbReference>
<organism evidence="1 2">
    <name type="scientific">Gossypium arboreum</name>
    <name type="common">Tree cotton</name>
    <name type="synonym">Gossypium nanking</name>
    <dbReference type="NCBI Taxonomy" id="29729"/>
    <lineage>
        <taxon>Eukaryota</taxon>
        <taxon>Viridiplantae</taxon>
        <taxon>Streptophyta</taxon>
        <taxon>Embryophyta</taxon>
        <taxon>Tracheophyta</taxon>
        <taxon>Spermatophyta</taxon>
        <taxon>Magnoliopsida</taxon>
        <taxon>eudicotyledons</taxon>
        <taxon>Gunneridae</taxon>
        <taxon>Pentapetalae</taxon>
        <taxon>rosids</taxon>
        <taxon>malvids</taxon>
        <taxon>Malvales</taxon>
        <taxon>Malvaceae</taxon>
        <taxon>Malvoideae</taxon>
        <taxon>Gossypium</taxon>
    </lineage>
</organism>
<evidence type="ECO:0000313" key="2">
    <source>
        <dbReference type="Proteomes" id="UP001358586"/>
    </source>
</evidence>
<dbReference type="PANTHER" id="PTHR35218">
    <property type="entry name" value="RNASE H DOMAIN-CONTAINING PROTEIN"/>
    <property type="match status" value="1"/>
</dbReference>
<dbReference type="PANTHER" id="PTHR35218:SF9">
    <property type="entry name" value="ENDONUCLEASE_EXONUCLEASE_PHOSPHATASE DOMAIN-CONTAINING PROTEIN"/>
    <property type="match status" value="1"/>
</dbReference>
<dbReference type="Proteomes" id="UP001358586">
    <property type="component" value="Chromosome 11"/>
</dbReference>
<dbReference type="EMBL" id="JARKNE010000011">
    <property type="protein sequence ID" value="KAK5784083.1"/>
    <property type="molecule type" value="Genomic_DNA"/>
</dbReference>
<evidence type="ECO:0000313" key="1">
    <source>
        <dbReference type="EMBL" id="KAK5784083.1"/>
    </source>
</evidence>
<proteinExistence type="predicted"/>
<reference evidence="1 2" key="1">
    <citation type="submission" date="2023-03" db="EMBL/GenBank/DDBJ databases">
        <title>WGS of Gossypium arboreum.</title>
        <authorList>
            <person name="Yu D."/>
        </authorList>
    </citation>
    <scope>NUCLEOTIDE SEQUENCE [LARGE SCALE GENOMIC DNA]</scope>
    <source>
        <tissue evidence="1">Leaf</tissue>
    </source>
</reference>
<dbReference type="SUPFAM" id="SSF56219">
    <property type="entry name" value="DNase I-like"/>
    <property type="match status" value="1"/>
</dbReference>
<name>A0ABR0N0M1_GOSAR</name>
<evidence type="ECO:0008006" key="3">
    <source>
        <dbReference type="Google" id="ProtNLM"/>
    </source>
</evidence>
<accession>A0ABR0N0M1</accession>